<gene>
    <name evidence="1" type="ORF">MNBD_NITROSPINAE02-685</name>
</gene>
<sequence>MSGFALNFFAFTRFRGGLRGLACFFLLLSVAGGGVVEAKNIKVIRKITGSLLTNTAGSSLTQPPYIQVMRSREGLEYLLARFEKIKNRITGKRVKKLRNQLARFNFKKHMLIGIITQPMDNYKITLHKIERTENPNMIDLKVSYRHKIRSLRIPPKKSIHYLFIVIPKSDHPVVLSATQVKETRKNAKPAKVVTVTGRLMQLRNNDLQLVPVVIRRGKKHSYYIRGPQANQLGGHVGKVVTLQGTVSHERVSPYEWDFTVSKVVKIFN</sequence>
<reference evidence="1" key="1">
    <citation type="submission" date="2018-06" db="EMBL/GenBank/DDBJ databases">
        <authorList>
            <person name="Zhirakovskaya E."/>
        </authorList>
    </citation>
    <scope>NUCLEOTIDE SEQUENCE</scope>
</reference>
<protein>
    <submittedName>
        <fullName evidence="1">Uncharacterized protein</fullName>
    </submittedName>
</protein>
<dbReference type="AlphaFoldDB" id="A0A3B1D9K4"/>
<dbReference type="EMBL" id="UOGE01000105">
    <property type="protein sequence ID" value="VAX25357.1"/>
    <property type="molecule type" value="Genomic_DNA"/>
</dbReference>
<accession>A0A3B1D9K4</accession>
<evidence type="ECO:0000313" key="1">
    <source>
        <dbReference type="EMBL" id="VAX25357.1"/>
    </source>
</evidence>
<proteinExistence type="predicted"/>
<name>A0A3B1D9K4_9ZZZZ</name>
<organism evidence="1">
    <name type="scientific">hydrothermal vent metagenome</name>
    <dbReference type="NCBI Taxonomy" id="652676"/>
    <lineage>
        <taxon>unclassified sequences</taxon>
        <taxon>metagenomes</taxon>
        <taxon>ecological metagenomes</taxon>
    </lineage>
</organism>